<dbReference type="Pfam" id="PF00650">
    <property type="entry name" value="CRAL_TRIO"/>
    <property type="match status" value="1"/>
</dbReference>
<name>A0A9N8HSA8_9STRA</name>
<dbReference type="InterPro" id="IPR036865">
    <property type="entry name" value="CRAL-TRIO_dom_sf"/>
</dbReference>
<dbReference type="SUPFAM" id="SSF52087">
    <property type="entry name" value="CRAL/TRIO domain"/>
    <property type="match status" value="1"/>
</dbReference>
<dbReference type="Proteomes" id="UP001153069">
    <property type="component" value="Unassembled WGS sequence"/>
</dbReference>
<organism evidence="3 4">
    <name type="scientific">Seminavis robusta</name>
    <dbReference type="NCBI Taxonomy" id="568900"/>
    <lineage>
        <taxon>Eukaryota</taxon>
        <taxon>Sar</taxon>
        <taxon>Stramenopiles</taxon>
        <taxon>Ochrophyta</taxon>
        <taxon>Bacillariophyta</taxon>
        <taxon>Bacillariophyceae</taxon>
        <taxon>Bacillariophycidae</taxon>
        <taxon>Naviculales</taxon>
        <taxon>Naviculaceae</taxon>
        <taxon>Seminavis</taxon>
    </lineage>
</organism>
<dbReference type="Gene3D" id="3.40.525.10">
    <property type="entry name" value="CRAL-TRIO lipid binding domain"/>
    <property type="match status" value="1"/>
</dbReference>
<dbReference type="CDD" id="cd00170">
    <property type="entry name" value="SEC14"/>
    <property type="match status" value="1"/>
</dbReference>
<protein>
    <recommendedName>
        <fullName evidence="2">CRAL-TRIO domain-containing protein</fullName>
    </recommendedName>
</protein>
<evidence type="ECO:0000256" key="1">
    <source>
        <dbReference type="SAM" id="MobiDB-lite"/>
    </source>
</evidence>
<sequence>MTSQERQEQQRQAAAHIDLWVLNEEELEGAWALKIAVEADDEVDNLSDFEYVHQAIFARENTEVALARVRGLQAFRQHYKIHDTPEEGVELVNAFMNKHPGFLLSVDIDETHGHYVMIYDYARRKPHEVKTEEDWRGHLGGMYYLMHALQNNIHACREGIVHICECEGMGWENFSYEGVTRNFSHLYENYPMKHKELSWLRTPMVGNILYSFIKPMLGPEVVRKFHLGCTFNGYDGRLDEIFLTPNAEVAKQNLLQKVHGLLSVRYQVEQAYKLPDLPLDIGLEEDDDDEEDDEDFMDDE</sequence>
<evidence type="ECO:0000259" key="2">
    <source>
        <dbReference type="Pfam" id="PF00650"/>
    </source>
</evidence>
<dbReference type="AlphaFoldDB" id="A0A9N8HSA8"/>
<evidence type="ECO:0000313" key="3">
    <source>
        <dbReference type="EMBL" id="CAB9525563.1"/>
    </source>
</evidence>
<feature type="domain" description="CRAL-TRIO" evidence="2">
    <location>
        <begin position="111"/>
        <end position="227"/>
    </location>
</feature>
<feature type="region of interest" description="Disordered" evidence="1">
    <location>
        <begin position="279"/>
        <end position="300"/>
    </location>
</feature>
<evidence type="ECO:0000313" key="4">
    <source>
        <dbReference type="Proteomes" id="UP001153069"/>
    </source>
</evidence>
<proteinExistence type="predicted"/>
<keyword evidence="4" id="KW-1185">Reference proteome</keyword>
<feature type="compositionally biased region" description="Acidic residues" evidence="1">
    <location>
        <begin position="282"/>
        <end position="300"/>
    </location>
</feature>
<gene>
    <name evidence="3" type="ORF">SEMRO_1693_G291660.1</name>
</gene>
<comment type="caution">
    <text evidence="3">The sequence shown here is derived from an EMBL/GenBank/DDBJ whole genome shotgun (WGS) entry which is preliminary data.</text>
</comment>
<dbReference type="InterPro" id="IPR001251">
    <property type="entry name" value="CRAL-TRIO_dom"/>
</dbReference>
<dbReference type="EMBL" id="CAICTM010001691">
    <property type="protein sequence ID" value="CAB9525563.1"/>
    <property type="molecule type" value="Genomic_DNA"/>
</dbReference>
<dbReference type="OrthoDB" id="6682367at2759"/>
<reference evidence="3" key="1">
    <citation type="submission" date="2020-06" db="EMBL/GenBank/DDBJ databases">
        <authorList>
            <consortium name="Plant Systems Biology data submission"/>
        </authorList>
    </citation>
    <scope>NUCLEOTIDE SEQUENCE</scope>
    <source>
        <strain evidence="3">D6</strain>
    </source>
</reference>
<accession>A0A9N8HSA8</accession>